<dbReference type="InterPro" id="IPR036875">
    <property type="entry name" value="Znf_CCHC_sf"/>
</dbReference>
<dbReference type="AlphaFoldDB" id="A0AAW2DVW6"/>
<organism evidence="8 9">
    <name type="scientific">Lithocarpus litseifolius</name>
    <dbReference type="NCBI Taxonomy" id="425828"/>
    <lineage>
        <taxon>Eukaryota</taxon>
        <taxon>Viridiplantae</taxon>
        <taxon>Streptophyta</taxon>
        <taxon>Embryophyta</taxon>
        <taxon>Tracheophyta</taxon>
        <taxon>Spermatophyta</taxon>
        <taxon>Magnoliopsida</taxon>
        <taxon>eudicotyledons</taxon>
        <taxon>Gunneridae</taxon>
        <taxon>Pentapetalae</taxon>
        <taxon>rosids</taxon>
        <taxon>fabids</taxon>
        <taxon>Fagales</taxon>
        <taxon>Fagaceae</taxon>
        <taxon>Lithocarpus</taxon>
    </lineage>
</organism>
<evidence type="ECO:0000259" key="6">
    <source>
        <dbReference type="PROSITE" id="PS50158"/>
    </source>
</evidence>
<evidence type="ECO:0000256" key="5">
    <source>
        <dbReference type="SAM" id="MobiDB-lite"/>
    </source>
</evidence>
<dbReference type="SMART" id="SM00343">
    <property type="entry name" value="ZnF_C2HC"/>
    <property type="match status" value="2"/>
</dbReference>
<dbReference type="Proteomes" id="UP001459277">
    <property type="component" value="Unassembled WGS sequence"/>
</dbReference>
<comment type="caution">
    <text evidence="8">The sequence shown here is derived from an EMBL/GenBank/DDBJ whole genome shotgun (WGS) entry which is preliminary data.</text>
</comment>
<sequence length="707" mass="79393">MSETEFHGSSSVAAAATTTTPLLPHYHSQQQHQFLSHGSVTVTSQPQHQHQQSLSHAQRMQGDTCFRCHQQGHWAIYCPFKTPPSKSKPSTSTATSSPTGALDLPLLAQRMQGDTCFRCHQQGHWAIYCPFKTPPSKSKPSTSSPTGALDLPLLRCRCGRNCLVRVSQTDKNPGRKFYTCSGVNGTKCKFFKWCDEVKTNGEVKTCFCRAGPCAWDMMTSGPNAGRGYFVCRVPKGHGACRFLQWEDTQEITTINDLVDETEHDISTDSTSRSHELVTKMGGLSIKNLKRKFDSLEIENPQHLPPSVAVHEHFEKDQEPVIERSEHDETSENLSSTKYIDPSRVEDSSNLQDLVMLKVELSSIMKKSLPNTHLTSQAEIHCQQAEFWRQITAAGDASTEVTDCISQILGLHILGWLGRLAFPPPRCLLVLPPRPFFCCVFPNFDPIFVPRDKDVSNCEGSADLHHSPSIVEFDETSSQISCRDVQSSSELSIPKSPPALLKGSVTALNMDVLEQTVLHVQNQLLTHLESMNPLEYESMTQVVESTFIVLDRLLVNYTPFQERVKEFIACASSFADIEQSINNEHSFKGLMERLHSEKVRYDDISRIHDEIMTAFTDSNQRLHSLREEASCVKEVLLQIENQLTSCEAETKELESRVGEVSRDMLESQKSLQTASQEAEEATKLCHRREQKRNAAQAALEMARIKLRQ</sequence>
<dbReference type="GO" id="GO:0003676">
    <property type="term" value="F:nucleic acid binding"/>
    <property type="evidence" value="ECO:0007669"/>
    <property type="project" value="InterPro"/>
</dbReference>
<dbReference type="EMBL" id="JAZDWU010000001">
    <property type="protein sequence ID" value="KAL0014697.1"/>
    <property type="molecule type" value="Genomic_DNA"/>
</dbReference>
<dbReference type="InterPro" id="IPR001878">
    <property type="entry name" value="Znf_CCHC"/>
</dbReference>
<dbReference type="GO" id="GO:0008270">
    <property type="term" value="F:zinc ion binding"/>
    <property type="evidence" value="ECO:0007669"/>
    <property type="project" value="UniProtKB-KW"/>
</dbReference>
<name>A0AAW2DVW6_9ROSI</name>
<dbReference type="PROSITE" id="PS51999">
    <property type="entry name" value="ZF_GRF"/>
    <property type="match status" value="2"/>
</dbReference>
<keyword evidence="1" id="KW-0479">Metal-binding</keyword>
<accession>A0AAW2DVW6</accession>
<feature type="domain" description="GRF-type" evidence="7">
    <location>
        <begin position="206"/>
        <end position="249"/>
    </location>
</feature>
<reference evidence="8 9" key="1">
    <citation type="submission" date="2024-01" db="EMBL/GenBank/DDBJ databases">
        <title>A telomere-to-telomere, gap-free genome of sweet tea (Lithocarpus litseifolius).</title>
        <authorList>
            <person name="Zhou J."/>
        </authorList>
    </citation>
    <scope>NUCLEOTIDE SEQUENCE [LARGE SCALE GENOMIC DNA]</scope>
    <source>
        <strain evidence="8">Zhou-2022a</strain>
        <tissue evidence="8">Leaf</tissue>
    </source>
</reference>
<keyword evidence="2 4" id="KW-0863">Zinc-finger</keyword>
<dbReference type="PROSITE" id="PS50158">
    <property type="entry name" value="ZF_CCHC"/>
    <property type="match status" value="2"/>
</dbReference>
<feature type="region of interest" description="Disordered" evidence="5">
    <location>
        <begin position="669"/>
        <end position="688"/>
    </location>
</feature>
<dbReference type="PANTHER" id="PTHR33680">
    <property type="entry name" value="OS07G0190500 PROTEIN"/>
    <property type="match status" value="1"/>
</dbReference>
<feature type="domain" description="CCHC-type" evidence="6">
    <location>
        <begin position="116"/>
        <end position="130"/>
    </location>
</feature>
<evidence type="ECO:0000256" key="2">
    <source>
        <dbReference type="ARBA" id="ARBA00022771"/>
    </source>
</evidence>
<dbReference type="InterPro" id="IPR010666">
    <property type="entry name" value="Znf_GRF"/>
</dbReference>
<protein>
    <recommendedName>
        <fullName evidence="10">CCHC-type domain-containing protein</fullName>
    </recommendedName>
</protein>
<dbReference type="Gene3D" id="4.10.60.10">
    <property type="entry name" value="Zinc finger, CCHC-type"/>
    <property type="match status" value="2"/>
</dbReference>
<dbReference type="SUPFAM" id="SSF57756">
    <property type="entry name" value="Retrovirus zinc finger-like domains"/>
    <property type="match status" value="2"/>
</dbReference>
<dbReference type="Pfam" id="PF06839">
    <property type="entry name" value="Zn_ribbon_GRF"/>
    <property type="match status" value="2"/>
</dbReference>
<evidence type="ECO:0000256" key="1">
    <source>
        <dbReference type="ARBA" id="ARBA00022723"/>
    </source>
</evidence>
<gene>
    <name evidence="8" type="ORF">SO802_001766</name>
</gene>
<evidence type="ECO:0000259" key="7">
    <source>
        <dbReference type="PROSITE" id="PS51999"/>
    </source>
</evidence>
<keyword evidence="9" id="KW-1185">Reference proteome</keyword>
<evidence type="ECO:0000313" key="8">
    <source>
        <dbReference type="EMBL" id="KAL0014697.1"/>
    </source>
</evidence>
<dbReference type="PANTHER" id="PTHR33680:SF1">
    <property type="entry name" value="OS05G0489500 PROTEIN"/>
    <property type="match status" value="1"/>
</dbReference>
<evidence type="ECO:0000256" key="3">
    <source>
        <dbReference type="ARBA" id="ARBA00022833"/>
    </source>
</evidence>
<proteinExistence type="predicted"/>
<evidence type="ECO:0000313" key="9">
    <source>
        <dbReference type="Proteomes" id="UP001459277"/>
    </source>
</evidence>
<feature type="domain" description="CCHC-type" evidence="6">
    <location>
        <begin position="65"/>
        <end position="79"/>
    </location>
</feature>
<keyword evidence="3" id="KW-0862">Zinc</keyword>
<evidence type="ECO:0008006" key="10">
    <source>
        <dbReference type="Google" id="ProtNLM"/>
    </source>
</evidence>
<feature type="domain" description="GRF-type" evidence="7">
    <location>
        <begin position="156"/>
        <end position="197"/>
    </location>
</feature>
<evidence type="ECO:0000256" key="4">
    <source>
        <dbReference type="PROSITE-ProRule" id="PRU00047"/>
    </source>
</evidence>